<gene>
    <name evidence="1" type="ORF">ACRB68_07040</name>
</gene>
<proteinExistence type="predicted"/>
<name>A0A7K0BNC0_9ACTN</name>
<keyword evidence="2" id="KW-1185">Reference proteome</keyword>
<evidence type="ECO:0000313" key="1">
    <source>
        <dbReference type="EMBL" id="MQY02671.1"/>
    </source>
</evidence>
<organism evidence="1 2">
    <name type="scientific">Actinomadura macrotermitis</name>
    <dbReference type="NCBI Taxonomy" id="2585200"/>
    <lineage>
        <taxon>Bacteria</taxon>
        <taxon>Bacillati</taxon>
        <taxon>Actinomycetota</taxon>
        <taxon>Actinomycetes</taxon>
        <taxon>Streptosporangiales</taxon>
        <taxon>Thermomonosporaceae</taxon>
        <taxon>Actinomadura</taxon>
    </lineage>
</organism>
<accession>A0A7K0BNC0</accession>
<dbReference type="AlphaFoldDB" id="A0A7K0BNC0"/>
<dbReference type="EMBL" id="WEGH01000001">
    <property type="protein sequence ID" value="MQY02671.1"/>
    <property type="molecule type" value="Genomic_DNA"/>
</dbReference>
<dbReference type="OrthoDB" id="3478678at2"/>
<sequence>MNPDCKARLDALGTVLRAHGLRAQLTDEGLRVENPGVAGCCQAHPSDVISAGPRAEDGGRLWFFTAWRFPVAEADRVTDAVMAIKALLNGDPGVKL</sequence>
<evidence type="ECO:0000313" key="2">
    <source>
        <dbReference type="Proteomes" id="UP000487268"/>
    </source>
</evidence>
<reference evidence="1 2" key="1">
    <citation type="submission" date="2019-10" db="EMBL/GenBank/DDBJ databases">
        <title>Actinomadura rubteroloni sp. nov. and Actinomadura macrotermitis sp. nov., isolated from the gut of fungus growing-termite Macrotermes natalensis.</title>
        <authorList>
            <person name="Benndorf R."/>
            <person name="Martin K."/>
            <person name="Kuefner M."/>
            <person name="De Beer W."/>
            <person name="Kaster A.-K."/>
            <person name="Vollmers J."/>
            <person name="Poulsen M."/>
            <person name="Beemelmanns C."/>
        </authorList>
    </citation>
    <scope>NUCLEOTIDE SEQUENCE [LARGE SCALE GENOMIC DNA]</scope>
    <source>
        <strain evidence="1 2">RB68</strain>
    </source>
</reference>
<protein>
    <submittedName>
        <fullName evidence="1">Uncharacterized protein</fullName>
    </submittedName>
</protein>
<dbReference type="RefSeq" id="WP_153530796.1">
    <property type="nucleotide sequence ID" value="NZ_WEGH01000001.1"/>
</dbReference>
<dbReference type="Proteomes" id="UP000487268">
    <property type="component" value="Unassembled WGS sequence"/>
</dbReference>
<comment type="caution">
    <text evidence="1">The sequence shown here is derived from an EMBL/GenBank/DDBJ whole genome shotgun (WGS) entry which is preliminary data.</text>
</comment>